<evidence type="ECO:0000256" key="5">
    <source>
        <dbReference type="ARBA" id="ARBA00023136"/>
    </source>
</evidence>
<dbReference type="InterPro" id="IPR007749">
    <property type="entry name" value="DUF677"/>
</dbReference>
<proteinExistence type="inferred from homology"/>
<organism evidence="7 8">
    <name type="scientific">Spirodela intermedia</name>
    <name type="common">Intermediate duckweed</name>
    <dbReference type="NCBI Taxonomy" id="51605"/>
    <lineage>
        <taxon>Eukaryota</taxon>
        <taxon>Viridiplantae</taxon>
        <taxon>Streptophyta</taxon>
        <taxon>Embryophyta</taxon>
        <taxon>Tracheophyta</taxon>
        <taxon>Spermatophyta</taxon>
        <taxon>Magnoliopsida</taxon>
        <taxon>Liliopsida</taxon>
        <taxon>Araceae</taxon>
        <taxon>Lemnoideae</taxon>
        <taxon>Spirodela</taxon>
    </lineage>
</organism>
<keyword evidence="8" id="KW-1185">Reference proteome</keyword>
<evidence type="ECO:0000313" key="8">
    <source>
        <dbReference type="Proteomes" id="UP000663760"/>
    </source>
</evidence>
<name>A0A7I8K2X5_SPIIN</name>
<evidence type="ECO:0000313" key="7">
    <source>
        <dbReference type="EMBL" id="CAA7391442.1"/>
    </source>
</evidence>
<evidence type="ECO:0000256" key="3">
    <source>
        <dbReference type="ARBA" id="ARBA00022692"/>
    </source>
</evidence>
<dbReference type="PANTHER" id="PTHR31113">
    <property type="entry name" value="UPF0496 PROTEIN 3-RELATED"/>
    <property type="match status" value="1"/>
</dbReference>
<dbReference type="OrthoDB" id="776561at2759"/>
<keyword evidence="5 6" id="KW-0472">Membrane</keyword>
<dbReference type="AlphaFoldDB" id="A0A7I8K2X5"/>
<dbReference type="GO" id="GO:0016020">
    <property type="term" value="C:membrane"/>
    <property type="evidence" value="ECO:0007669"/>
    <property type="project" value="UniProtKB-SubCell"/>
</dbReference>
<keyword evidence="3 6" id="KW-0812">Transmembrane</keyword>
<evidence type="ECO:0000256" key="2">
    <source>
        <dbReference type="ARBA" id="ARBA00009074"/>
    </source>
</evidence>
<comment type="similarity">
    <text evidence="2">Belongs to the UPF0496 family.</text>
</comment>
<reference evidence="7" key="1">
    <citation type="submission" date="2020-02" db="EMBL/GenBank/DDBJ databases">
        <authorList>
            <person name="Scholz U."/>
            <person name="Mascher M."/>
            <person name="Fiebig A."/>
        </authorList>
    </citation>
    <scope>NUCLEOTIDE SEQUENCE</scope>
</reference>
<comment type="subcellular location">
    <subcellularLocation>
        <location evidence="1">Membrane</location>
    </subcellularLocation>
</comment>
<feature type="transmembrane region" description="Helical" evidence="6">
    <location>
        <begin position="200"/>
        <end position="222"/>
    </location>
</feature>
<dbReference type="Proteomes" id="UP000663760">
    <property type="component" value="Chromosome 2"/>
</dbReference>
<sequence length="372" mass="41837">MPTTINLSEEYREVIRTQSYEEVYAQIHRHLRQCIAHSYASSPPQPQEDENFTTARTAPQTLRPTSSPVSSLSSPFFCYSSLPQHLLEPHDQEALLASVHDPDLHGLFIDYFNASLEACNICGTLLWSIEQLRRDHGSVQRLFNHVVDRADLASYVELQNPLFALKTVHFDRIHGLYQSLIRRLTLARDRILRRAQLLRLVKKASGFALVAACGALATAVLVLAAQAAVVLVVAGVPAMVFPFSAWVRRRTRPWRAHRLVRLAAQLDSAARGAYIMSRDMETISRMVTRLHDEVEHEKGVLRLFLRRRERFVQVEAAEGSGGGGGGLAQQLEELEEHVYWCLLTIKRTRGLVAQEVIDGASPPRTVPGRPSR</sequence>
<evidence type="ECO:0000256" key="4">
    <source>
        <dbReference type="ARBA" id="ARBA00022989"/>
    </source>
</evidence>
<feature type="transmembrane region" description="Helical" evidence="6">
    <location>
        <begin position="228"/>
        <end position="247"/>
    </location>
</feature>
<keyword evidence="4 6" id="KW-1133">Transmembrane helix</keyword>
<gene>
    <name evidence="7" type="ORF">SI8410_02002739</name>
</gene>
<dbReference type="PANTHER" id="PTHR31113:SF20">
    <property type="entry name" value="UPF0496 PROTEIN 2-RELATED"/>
    <property type="match status" value="1"/>
</dbReference>
<evidence type="ECO:0000256" key="1">
    <source>
        <dbReference type="ARBA" id="ARBA00004370"/>
    </source>
</evidence>
<accession>A0A7I8K2X5</accession>
<protein>
    <submittedName>
        <fullName evidence="7">Uncharacterized protein</fullName>
    </submittedName>
</protein>
<dbReference type="EMBL" id="LR746265">
    <property type="protein sequence ID" value="CAA7391442.1"/>
    <property type="molecule type" value="Genomic_DNA"/>
</dbReference>
<evidence type="ECO:0000256" key="6">
    <source>
        <dbReference type="SAM" id="Phobius"/>
    </source>
</evidence>